<evidence type="ECO:0000256" key="5">
    <source>
        <dbReference type="ARBA" id="ARBA00022946"/>
    </source>
</evidence>
<evidence type="ECO:0000313" key="11">
    <source>
        <dbReference type="Proteomes" id="UP001320159"/>
    </source>
</evidence>
<evidence type="ECO:0000256" key="1">
    <source>
        <dbReference type="ARBA" id="ARBA00004141"/>
    </source>
</evidence>
<proteinExistence type="predicted"/>
<evidence type="ECO:0000259" key="9">
    <source>
        <dbReference type="Pfam" id="PF02163"/>
    </source>
</evidence>
<gene>
    <name evidence="10" type="ORF">CUJ83_00265</name>
</gene>
<evidence type="ECO:0000256" key="6">
    <source>
        <dbReference type="ARBA" id="ARBA00022989"/>
    </source>
</evidence>
<dbReference type="GO" id="GO:0016020">
    <property type="term" value="C:membrane"/>
    <property type="evidence" value="ECO:0007669"/>
    <property type="project" value="UniProtKB-SubCell"/>
</dbReference>
<accession>A0AAP2RBW0</accession>
<sequence length="354" mass="38600">MIQKEDIEVIRPVFNIYEISDKERTSILYGEPLADSNVIYGALYGHFSKKNKAIALDYRLGEFVLVIADKKKDNIWINVALAIATVITTMVVGALMYGVDIFSTPWLVYKGLPFSIAIMTVLGSHELGHYFVSKKNGIDSTLPYFIPFPVPPIGTMGAIIRQKGPVPNRKALFDVGISGPLVGLAVSVIITAIGLMLPPVAPAQVAEDVMYMQLQTPIMFDLIASVVNPGAQIESIHPIAFAGWVGMLVTVLNMIPVGQLDGGHVIRAILGERSDRISKLVPLVIMSFGLYSTFVMNQQGQIWIFWGLLTALMGSGMHPKPIDDDNPIGISRTVIAVIGFVLTIMCFTPFPITV</sequence>
<keyword evidence="4" id="KW-0378">Hydrolase</keyword>
<dbReference type="Pfam" id="PF02163">
    <property type="entry name" value="Peptidase_M50"/>
    <property type="match status" value="1"/>
</dbReference>
<dbReference type="CDD" id="cd06160">
    <property type="entry name" value="S2P-M50_like_2"/>
    <property type="match status" value="1"/>
</dbReference>
<organism evidence="10 11">
    <name type="scientific">Methanooceanicella nereidis</name>
    <dbReference type="NCBI Taxonomy" id="2052831"/>
    <lineage>
        <taxon>Archaea</taxon>
        <taxon>Methanobacteriati</taxon>
        <taxon>Methanobacteriota</taxon>
        <taxon>Stenosarchaea group</taxon>
        <taxon>Methanomicrobia</taxon>
        <taxon>Methanocellales</taxon>
        <taxon>Methanocellaceae</taxon>
        <taxon>Methanooceanicella</taxon>
    </lineage>
</organism>
<keyword evidence="7 8" id="KW-0472">Membrane</keyword>
<feature type="transmembrane region" description="Helical" evidence="8">
    <location>
        <begin position="236"/>
        <end position="256"/>
    </location>
</feature>
<name>A0AAP2RBW0_9EURY</name>
<keyword evidence="6 8" id="KW-1133">Transmembrane helix</keyword>
<protein>
    <submittedName>
        <fullName evidence="10">Site-2 protease family protein</fullName>
    </submittedName>
</protein>
<dbReference type="PANTHER" id="PTHR31412">
    <property type="entry name" value="ZINC METALLOPROTEASE EGY1"/>
    <property type="match status" value="1"/>
</dbReference>
<comment type="caution">
    <text evidence="10">The sequence shown here is derived from an EMBL/GenBank/DDBJ whole genome shotgun (WGS) entry which is preliminary data.</text>
</comment>
<dbReference type="AlphaFoldDB" id="A0AAP2RBW0"/>
<feature type="transmembrane region" description="Helical" evidence="8">
    <location>
        <begin position="75"/>
        <end position="99"/>
    </location>
</feature>
<evidence type="ECO:0000256" key="7">
    <source>
        <dbReference type="ARBA" id="ARBA00023136"/>
    </source>
</evidence>
<dbReference type="RefSeq" id="WP_230739213.1">
    <property type="nucleotide sequence ID" value="NZ_PGCK01000001.1"/>
</dbReference>
<feature type="domain" description="Peptidase M50" evidence="9">
    <location>
        <begin position="114"/>
        <end position="286"/>
    </location>
</feature>
<feature type="transmembrane region" description="Helical" evidence="8">
    <location>
        <begin position="277"/>
        <end position="294"/>
    </location>
</feature>
<dbReference type="InterPro" id="IPR044838">
    <property type="entry name" value="EGY1-like"/>
</dbReference>
<dbReference type="GO" id="GO:0008233">
    <property type="term" value="F:peptidase activity"/>
    <property type="evidence" value="ECO:0007669"/>
    <property type="project" value="UniProtKB-KW"/>
</dbReference>
<dbReference type="PANTHER" id="PTHR31412:SF0">
    <property type="entry name" value="ZINC METALLOPROTEASE EGY1, CHLOROPLASTIC-RELATED"/>
    <property type="match status" value="1"/>
</dbReference>
<feature type="transmembrane region" description="Helical" evidence="8">
    <location>
        <begin position="171"/>
        <end position="197"/>
    </location>
</feature>
<reference evidence="10 11" key="1">
    <citation type="submission" date="2017-11" db="EMBL/GenBank/DDBJ databases">
        <title>Isolation and Characterization of Family Methanocellaceae Species from Potential Methane Hydrate Area Offshore Southwestern Taiwan.</title>
        <authorList>
            <person name="Zhang W.-L."/>
            <person name="Chen W.-C."/>
            <person name="Lai M.-C."/>
            <person name="Chen S.-C."/>
        </authorList>
    </citation>
    <scope>NUCLEOTIDE SEQUENCE [LARGE SCALE GENOMIC DNA]</scope>
    <source>
        <strain evidence="10 11">CWC-04</strain>
    </source>
</reference>
<dbReference type="Proteomes" id="UP001320159">
    <property type="component" value="Unassembled WGS sequence"/>
</dbReference>
<keyword evidence="2 10" id="KW-0645">Protease</keyword>
<feature type="transmembrane region" description="Helical" evidence="8">
    <location>
        <begin position="300"/>
        <end position="317"/>
    </location>
</feature>
<keyword evidence="11" id="KW-1185">Reference proteome</keyword>
<evidence type="ECO:0000256" key="2">
    <source>
        <dbReference type="ARBA" id="ARBA00022670"/>
    </source>
</evidence>
<evidence type="ECO:0000256" key="3">
    <source>
        <dbReference type="ARBA" id="ARBA00022692"/>
    </source>
</evidence>
<evidence type="ECO:0000313" key="10">
    <source>
        <dbReference type="EMBL" id="MCD1293432.1"/>
    </source>
</evidence>
<dbReference type="InterPro" id="IPR008915">
    <property type="entry name" value="Peptidase_M50"/>
</dbReference>
<feature type="transmembrane region" description="Helical" evidence="8">
    <location>
        <begin position="329"/>
        <end position="352"/>
    </location>
</feature>
<evidence type="ECO:0000256" key="8">
    <source>
        <dbReference type="SAM" id="Phobius"/>
    </source>
</evidence>
<evidence type="ECO:0000256" key="4">
    <source>
        <dbReference type="ARBA" id="ARBA00022801"/>
    </source>
</evidence>
<dbReference type="GO" id="GO:0006508">
    <property type="term" value="P:proteolysis"/>
    <property type="evidence" value="ECO:0007669"/>
    <property type="project" value="UniProtKB-KW"/>
</dbReference>
<keyword evidence="3 8" id="KW-0812">Transmembrane</keyword>
<keyword evidence="5" id="KW-0809">Transit peptide</keyword>
<dbReference type="EMBL" id="PGCK01000001">
    <property type="protein sequence ID" value="MCD1293432.1"/>
    <property type="molecule type" value="Genomic_DNA"/>
</dbReference>
<comment type="subcellular location">
    <subcellularLocation>
        <location evidence="1">Membrane</location>
        <topology evidence="1">Multi-pass membrane protein</topology>
    </subcellularLocation>
</comment>